<evidence type="ECO:0000313" key="3">
    <source>
        <dbReference type="Proteomes" id="UP000007478"/>
    </source>
</evidence>
<dbReference type="Proteomes" id="UP000007478">
    <property type="component" value="Chromosome"/>
</dbReference>
<proteinExistence type="predicted"/>
<dbReference type="KEGG" id="tba:TERMP_02046"/>
<keyword evidence="3" id="KW-1185">Reference proteome</keyword>
<gene>
    <name evidence="2" type="ordered locus">TERMP_02046</name>
</gene>
<sequence length="64" mass="7332">MRGKLLSEAAKLNGASENARLEIERLLKELEGLYKEISMSEKVSEEQIEAVLSYREKLFKIVYG</sequence>
<evidence type="ECO:0000313" key="2">
    <source>
        <dbReference type="EMBL" id="ADT85020.1"/>
    </source>
</evidence>
<dbReference type="AlphaFoldDB" id="F0LLJ1"/>
<dbReference type="eggNOG" id="arCOG11085">
    <property type="taxonomic scope" value="Archaea"/>
</dbReference>
<keyword evidence="1" id="KW-0175">Coiled coil</keyword>
<dbReference type="PATRIC" id="fig|391623.17.peg.2043"/>
<dbReference type="EMBL" id="CP002372">
    <property type="protein sequence ID" value="ADT85020.1"/>
    <property type="molecule type" value="Genomic_DNA"/>
</dbReference>
<organism evidence="2 3">
    <name type="scientific">Thermococcus barophilus (strain DSM 11836 / MP)</name>
    <dbReference type="NCBI Taxonomy" id="391623"/>
    <lineage>
        <taxon>Archaea</taxon>
        <taxon>Methanobacteriati</taxon>
        <taxon>Methanobacteriota</taxon>
        <taxon>Thermococci</taxon>
        <taxon>Thermococcales</taxon>
        <taxon>Thermococcaceae</taxon>
        <taxon>Thermococcus</taxon>
    </lineage>
</organism>
<dbReference type="HOGENOM" id="CLU_2857300_0_0_2"/>
<feature type="coiled-coil region" evidence="1">
    <location>
        <begin position="9"/>
        <end position="43"/>
    </location>
</feature>
<evidence type="ECO:0000256" key="1">
    <source>
        <dbReference type="SAM" id="Coils"/>
    </source>
</evidence>
<name>F0LLJ1_THEBM</name>
<accession>F0LLJ1</accession>
<protein>
    <submittedName>
        <fullName evidence="2">Uncharacterized protein</fullName>
    </submittedName>
</protein>
<reference evidence="2 3" key="1">
    <citation type="journal article" date="2011" name="J. Bacteriol.">
        <title>Complete genome sequence of the hyperthermophilic, piezophilic, heterotrophic, and carboxydotrophic archaeon Thermococcus barophilus MP.</title>
        <authorList>
            <person name="Vannier P."/>
            <person name="Marteinsson V.T."/>
            <person name="Fridjonsson O.H."/>
            <person name="Oger P."/>
            <person name="Jebbar M."/>
        </authorList>
    </citation>
    <scope>NUCLEOTIDE SEQUENCE [LARGE SCALE GENOMIC DNA]</scope>
    <source>
        <strain evidence="3">DSM 11836 / MP</strain>
    </source>
</reference>